<protein>
    <submittedName>
        <fullName evidence="2">Uncharacterized protein</fullName>
    </submittedName>
</protein>
<dbReference type="EMBL" id="GBRH01251326">
    <property type="protein sequence ID" value="JAD46569.1"/>
    <property type="molecule type" value="Transcribed_RNA"/>
</dbReference>
<proteinExistence type="predicted"/>
<evidence type="ECO:0000256" key="1">
    <source>
        <dbReference type="SAM" id="MobiDB-lite"/>
    </source>
</evidence>
<reference evidence="2" key="2">
    <citation type="journal article" date="2015" name="Data Brief">
        <title>Shoot transcriptome of the giant reed, Arundo donax.</title>
        <authorList>
            <person name="Barrero R.A."/>
            <person name="Guerrero F.D."/>
            <person name="Moolhuijzen P."/>
            <person name="Goolsby J.A."/>
            <person name="Tidwell J."/>
            <person name="Bellgard S.E."/>
            <person name="Bellgard M.I."/>
        </authorList>
    </citation>
    <scope>NUCLEOTIDE SEQUENCE</scope>
    <source>
        <tissue evidence="2">Shoot tissue taken approximately 20 cm above the soil surface</tissue>
    </source>
</reference>
<feature type="region of interest" description="Disordered" evidence="1">
    <location>
        <begin position="1"/>
        <end position="57"/>
    </location>
</feature>
<sequence>MVLMDASATTLSQGRKPEKARGGSPARVTLDLLKQVTAATPSRPSPHSSSPPLVLASSRSGATRILLRSRRHVPHTVAAVGPCPCITRHP</sequence>
<organism evidence="2">
    <name type="scientific">Arundo donax</name>
    <name type="common">Giant reed</name>
    <name type="synonym">Donax arundinaceus</name>
    <dbReference type="NCBI Taxonomy" id="35708"/>
    <lineage>
        <taxon>Eukaryota</taxon>
        <taxon>Viridiplantae</taxon>
        <taxon>Streptophyta</taxon>
        <taxon>Embryophyta</taxon>
        <taxon>Tracheophyta</taxon>
        <taxon>Spermatophyta</taxon>
        <taxon>Magnoliopsida</taxon>
        <taxon>Liliopsida</taxon>
        <taxon>Poales</taxon>
        <taxon>Poaceae</taxon>
        <taxon>PACMAD clade</taxon>
        <taxon>Arundinoideae</taxon>
        <taxon>Arundineae</taxon>
        <taxon>Arundo</taxon>
    </lineage>
</organism>
<reference evidence="2" key="1">
    <citation type="submission" date="2014-09" db="EMBL/GenBank/DDBJ databases">
        <authorList>
            <person name="Magalhaes I.L.F."/>
            <person name="Oliveira U."/>
            <person name="Santos F.R."/>
            <person name="Vidigal T.H.D.A."/>
            <person name="Brescovit A.D."/>
            <person name="Santos A.J."/>
        </authorList>
    </citation>
    <scope>NUCLEOTIDE SEQUENCE</scope>
    <source>
        <tissue evidence="2">Shoot tissue taken approximately 20 cm above the soil surface</tissue>
    </source>
</reference>
<name>A0A0A9A4K3_ARUDO</name>
<feature type="compositionally biased region" description="Low complexity" evidence="1">
    <location>
        <begin position="41"/>
        <end position="57"/>
    </location>
</feature>
<evidence type="ECO:0000313" key="2">
    <source>
        <dbReference type="EMBL" id="JAD46569.1"/>
    </source>
</evidence>
<dbReference type="AlphaFoldDB" id="A0A0A9A4K3"/>
<accession>A0A0A9A4K3</accession>